<dbReference type="STRING" id="1691903.A9B99_06375"/>
<dbReference type="Proteomes" id="UP000078225">
    <property type="component" value="Unassembled WGS sequence"/>
</dbReference>
<proteinExistence type="predicted"/>
<evidence type="ECO:0000256" key="4">
    <source>
        <dbReference type="ARBA" id="ARBA00023186"/>
    </source>
</evidence>
<evidence type="ECO:0000256" key="1">
    <source>
        <dbReference type="ARBA" id="ARBA00004514"/>
    </source>
</evidence>
<gene>
    <name evidence="6" type="ORF">A9B99_06375</name>
</gene>
<keyword evidence="2" id="KW-0963">Cytoplasm</keyword>
<evidence type="ECO:0000313" key="7">
    <source>
        <dbReference type="Proteomes" id="UP000078225"/>
    </source>
</evidence>
<dbReference type="InterPro" id="IPR008622">
    <property type="entry name" value="FliT"/>
</dbReference>
<protein>
    <recommendedName>
        <fullName evidence="5">Flagellar protein FliT</fullName>
    </recommendedName>
</protein>
<evidence type="ECO:0000256" key="3">
    <source>
        <dbReference type="ARBA" id="ARBA00022795"/>
    </source>
</evidence>
<dbReference type="AlphaFoldDB" id="A0A1B7L3L8"/>
<evidence type="ECO:0000256" key="2">
    <source>
        <dbReference type="ARBA" id="ARBA00022490"/>
    </source>
</evidence>
<dbReference type="Gene3D" id="1.20.58.380">
    <property type="entry name" value="Flagellar protein flit"/>
    <property type="match status" value="1"/>
</dbReference>
<dbReference type="Pfam" id="PF05400">
    <property type="entry name" value="FliT"/>
    <property type="match status" value="1"/>
</dbReference>
<reference evidence="7" key="1">
    <citation type="submission" date="2016-05" db="EMBL/GenBank/DDBJ databases">
        <authorList>
            <person name="Behera P."/>
            <person name="Vaishampayan P."/>
            <person name="Singh N."/>
            <person name="Raina V."/>
            <person name="Suar M."/>
            <person name="Pattnaik A."/>
            <person name="Rastogi G."/>
        </authorList>
    </citation>
    <scope>NUCLEOTIDE SEQUENCE [LARGE SCALE GENOMIC DNA]</scope>
    <source>
        <strain evidence="7">MP23</strain>
    </source>
</reference>
<keyword evidence="4" id="KW-0143">Chaperone</keyword>
<comment type="subcellular location">
    <subcellularLocation>
        <location evidence="1">Cytoplasm</location>
        <location evidence="1">Cytosol</location>
    </subcellularLocation>
</comment>
<evidence type="ECO:0000313" key="6">
    <source>
        <dbReference type="EMBL" id="OAT76937.1"/>
    </source>
</evidence>
<keyword evidence="3" id="KW-1005">Bacterial flagellum biogenesis</keyword>
<dbReference type="OrthoDB" id="6612443at2"/>
<dbReference type="EMBL" id="LYRP01000012">
    <property type="protein sequence ID" value="OAT76937.1"/>
    <property type="molecule type" value="Genomic_DNA"/>
</dbReference>
<dbReference type="RefSeq" id="WP_064597416.1">
    <property type="nucleotide sequence ID" value="NZ_CP134782.1"/>
</dbReference>
<evidence type="ECO:0000256" key="5">
    <source>
        <dbReference type="ARBA" id="ARBA00093797"/>
    </source>
</evidence>
<sequence>MTNPQAIYHLATALRQAASAHNWAQVIQVDQQIATLLSDLQGATLSPAQSKAIDVLQTTHRRVNTWCHQQSEVLRGKMEQTRNNRERAAAYATFMDEKDLG</sequence>
<organism evidence="6 7">
    <name type="scientific">Mangrovibacter phragmitis</name>
    <dbReference type="NCBI Taxonomy" id="1691903"/>
    <lineage>
        <taxon>Bacteria</taxon>
        <taxon>Pseudomonadati</taxon>
        <taxon>Pseudomonadota</taxon>
        <taxon>Gammaproteobacteria</taxon>
        <taxon>Enterobacterales</taxon>
        <taxon>Enterobacteriaceae</taxon>
        <taxon>Mangrovibacter</taxon>
    </lineage>
</organism>
<comment type="caution">
    <text evidence="6">The sequence shown here is derived from an EMBL/GenBank/DDBJ whole genome shotgun (WGS) entry which is preliminary data.</text>
</comment>
<keyword evidence="7" id="KW-1185">Reference proteome</keyword>
<name>A0A1B7L3L8_9ENTR</name>
<accession>A0A1B7L3L8</accession>